<proteinExistence type="inferred from homology"/>
<dbReference type="NCBIfam" id="TIGR01450">
    <property type="entry name" value="recC"/>
    <property type="match status" value="1"/>
</dbReference>
<dbReference type="GO" id="GO:0005524">
    <property type="term" value="F:ATP binding"/>
    <property type="evidence" value="ECO:0007669"/>
    <property type="project" value="UniProtKB-UniRule"/>
</dbReference>
<organism evidence="12 13">
    <name type="scientific">Albibacterium bauzanense</name>
    <dbReference type="NCBI Taxonomy" id="653929"/>
    <lineage>
        <taxon>Bacteria</taxon>
        <taxon>Pseudomonadati</taxon>
        <taxon>Bacteroidota</taxon>
        <taxon>Sphingobacteriia</taxon>
        <taxon>Sphingobacteriales</taxon>
        <taxon>Sphingobacteriaceae</taxon>
        <taxon>Albibacterium</taxon>
    </lineage>
</organism>
<dbReference type="GO" id="GO:0000724">
    <property type="term" value="P:double-strand break repair via homologous recombination"/>
    <property type="evidence" value="ECO:0007669"/>
    <property type="project" value="UniProtKB-UniRule"/>
</dbReference>
<dbReference type="PANTHER" id="PTHR30591">
    <property type="entry name" value="RECBCD ENZYME SUBUNIT RECC"/>
    <property type="match status" value="1"/>
</dbReference>
<dbReference type="Gene3D" id="1.10.486.10">
    <property type="entry name" value="PCRA, domain 4"/>
    <property type="match status" value="1"/>
</dbReference>
<evidence type="ECO:0000313" key="13">
    <source>
        <dbReference type="Proteomes" id="UP000294616"/>
    </source>
</evidence>
<evidence type="ECO:0000313" key="12">
    <source>
        <dbReference type="EMBL" id="TCK85112.1"/>
    </source>
</evidence>
<dbReference type="Proteomes" id="UP000294616">
    <property type="component" value="Unassembled WGS sequence"/>
</dbReference>
<dbReference type="HAMAP" id="MF_01486">
    <property type="entry name" value="RecC"/>
    <property type="match status" value="1"/>
</dbReference>
<comment type="miscellaneous">
    <text evidence="10">In the RecBCD complex, RecB has a slow 3'-5' helicase, an exonuclease activity and loads RecA onto ssDNA, RecD has a fast 5'-3' helicase activity, while RecC stimulates the ATPase and processivity of the RecB helicase and contributes to recognition of the Chi site.</text>
</comment>
<evidence type="ECO:0000259" key="11">
    <source>
        <dbReference type="Pfam" id="PF17946"/>
    </source>
</evidence>
<keyword evidence="4 10" id="KW-0378">Hydrolase</keyword>
<dbReference type="GO" id="GO:0009338">
    <property type="term" value="C:exodeoxyribonuclease V complex"/>
    <property type="evidence" value="ECO:0007669"/>
    <property type="project" value="InterPro"/>
</dbReference>
<dbReference type="InterPro" id="IPR006697">
    <property type="entry name" value="RecC"/>
</dbReference>
<keyword evidence="5 10" id="KW-0347">Helicase</keyword>
<evidence type="ECO:0000256" key="4">
    <source>
        <dbReference type="ARBA" id="ARBA00022801"/>
    </source>
</evidence>
<comment type="caution">
    <text evidence="12">The sequence shown here is derived from an EMBL/GenBank/DDBJ whole genome shotgun (WGS) entry which is preliminary data.</text>
</comment>
<dbReference type="Gene3D" id="1.10.10.990">
    <property type="match status" value="1"/>
</dbReference>
<keyword evidence="8 10" id="KW-0238">DNA-binding</keyword>
<evidence type="ECO:0000256" key="1">
    <source>
        <dbReference type="ARBA" id="ARBA00022722"/>
    </source>
</evidence>
<protein>
    <recommendedName>
        <fullName evidence="10">RecBCD enzyme subunit RecC</fullName>
    </recommendedName>
    <alternativeName>
        <fullName evidence="10">Exonuclease V subunit RecC</fullName>
        <shortName evidence="10">ExoV subunit RecC</shortName>
    </alternativeName>
    <alternativeName>
        <fullName evidence="10">Helicase/nuclease RecBCD subunit RecC</fullName>
    </alternativeName>
</protein>
<dbReference type="InterPro" id="IPR041500">
    <property type="entry name" value="RecC_C"/>
</dbReference>
<evidence type="ECO:0000256" key="2">
    <source>
        <dbReference type="ARBA" id="ARBA00022741"/>
    </source>
</evidence>
<dbReference type="InterPro" id="IPR011335">
    <property type="entry name" value="Restrct_endonuc-II-like"/>
</dbReference>
<comment type="similarity">
    <text evidence="10">Belongs to the RecC family.</text>
</comment>
<dbReference type="GO" id="GO:0003678">
    <property type="term" value="F:DNA helicase activity"/>
    <property type="evidence" value="ECO:0007669"/>
    <property type="project" value="UniProtKB-UniRule"/>
</dbReference>
<evidence type="ECO:0000256" key="8">
    <source>
        <dbReference type="ARBA" id="ARBA00023125"/>
    </source>
</evidence>
<keyword evidence="7 10" id="KW-0067">ATP-binding</keyword>
<feature type="domain" description="RecC C-terminal" evidence="11">
    <location>
        <begin position="780"/>
        <end position="993"/>
    </location>
</feature>
<gene>
    <name evidence="10" type="primary">recC</name>
    <name evidence="12" type="ORF">C8N28_0410</name>
</gene>
<evidence type="ECO:0000256" key="10">
    <source>
        <dbReference type="HAMAP-Rule" id="MF_01486"/>
    </source>
</evidence>
<dbReference type="OrthoDB" id="9762834at2"/>
<accession>A0A4R1M1N9</accession>
<evidence type="ECO:0000256" key="6">
    <source>
        <dbReference type="ARBA" id="ARBA00022839"/>
    </source>
</evidence>
<keyword evidence="6 10" id="KW-0269">Exonuclease</keyword>
<dbReference type="PANTHER" id="PTHR30591:SF1">
    <property type="entry name" value="RECBCD ENZYME SUBUNIT RECC"/>
    <property type="match status" value="1"/>
</dbReference>
<evidence type="ECO:0000256" key="5">
    <source>
        <dbReference type="ARBA" id="ARBA00022806"/>
    </source>
</evidence>
<keyword evidence="3 10" id="KW-0227">DNA damage</keyword>
<evidence type="ECO:0000256" key="3">
    <source>
        <dbReference type="ARBA" id="ARBA00022763"/>
    </source>
</evidence>
<comment type="function">
    <text evidence="10">A helicase/nuclease that prepares dsDNA breaks (DSB) for recombinational DNA repair. Binds to DSBs and unwinds DNA via a highly rapid and processive ATP-dependent bidirectional helicase activity. Unwinds dsDNA until it encounters a Chi (crossover hotspot instigator) sequence from the 3' direction. Cuts ssDNA a few nucleotides 3' to the Chi site. The properties and activities of the enzyme are changed at Chi. The Chi-altered holoenzyme produces a long 3'-ssDNA overhang and facilitates RecA-binding to the ssDNA for homologous DNA recombination and repair. Holoenzyme degrades any linearized DNA that is unable to undergo homologous recombination. In the holoenzyme this subunit recognizes the wild-type Chi sequence, and when added to isolated RecB increases its ATP-dependent helicase processivity.</text>
</comment>
<evidence type="ECO:0000256" key="9">
    <source>
        <dbReference type="ARBA" id="ARBA00023204"/>
    </source>
</evidence>
<keyword evidence="1 10" id="KW-0540">Nuclease</keyword>
<dbReference type="InterPro" id="IPR013986">
    <property type="entry name" value="DExx_box_DNA_helicase_dom_sf"/>
</dbReference>
<reference evidence="12 13" key="1">
    <citation type="submission" date="2019-03" db="EMBL/GenBank/DDBJ databases">
        <title>Genomic Encyclopedia of Archaeal and Bacterial Type Strains, Phase II (KMG-II): from individual species to whole genera.</title>
        <authorList>
            <person name="Goeker M."/>
        </authorList>
    </citation>
    <scope>NUCLEOTIDE SEQUENCE [LARGE SCALE GENOMIC DNA]</scope>
    <source>
        <strain evidence="12 13">DSM 22554</strain>
    </source>
</reference>
<dbReference type="Pfam" id="PF17946">
    <property type="entry name" value="RecC_C"/>
    <property type="match status" value="1"/>
</dbReference>
<dbReference type="RefSeq" id="WP_132221054.1">
    <property type="nucleotide sequence ID" value="NZ_SMGO01000001.1"/>
</dbReference>
<dbReference type="AlphaFoldDB" id="A0A4R1M1N9"/>
<dbReference type="Gene3D" id="3.40.50.300">
    <property type="entry name" value="P-loop containing nucleotide triphosphate hydrolases"/>
    <property type="match status" value="2"/>
</dbReference>
<dbReference type="Pfam" id="PF04257">
    <property type="entry name" value="Exonuc_V_gamma"/>
    <property type="match status" value="1"/>
</dbReference>
<comment type="subunit">
    <text evidence="10">Heterotrimer of RecB, RecC and RecD. All subunits contribute to DNA-binding.</text>
</comment>
<evidence type="ECO:0000256" key="7">
    <source>
        <dbReference type="ARBA" id="ARBA00022840"/>
    </source>
</evidence>
<name>A0A4R1M1N9_9SPHI</name>
<dbReference type="InterPro" id="IPR027417">
    <property type="entry name" value="P-loop_NTPase"/>
</dbReference>
<sequence length="1066" mass="123685">MGLQLNVSNSLFRLVEQLANNLQKPLPTVFQPHFIVTQTLGMNNWLKIQIAEKLGITANCQFLKPNDIINHVYFLLDGPQEQILSVDNLQWLIYGLLDEYAFKGRFPFIAQYYNQGEDTKRMALAEKVADLFDQYQIYRPEMINEWNNTQTPDLSENNWQKYLWIAVKGKIGDKMPDKTRVGKFIIDSLQNPLQQEKLRRKLPQIDFFGISIITEYHLEVFHELAKHIDISFNLLNPSPSIYWFDDKSPQQIARWKSKARQKASLYEVPIEGNALLTNWGSVIQNTFGLFFKDDDFLNEYEDSGIEPAPKSLLSKIQNDIYNNAVSDDRSKFSLDDLKDGSISLNSCYTPVREVEALYNYLVHLVNQDPGSLSPRDMVVMVSDIDTYAPYIKAIFKSAPYSFPFTIADESIQSSDGLIGALHAILNLEESFKAEDILQILEWSYIRNRFNIEDIELIRRIVDEANIRFGIEGNISDDTVYVSWLNGLNRVVYGISMKIDEAYELNDYSFYPLDIVEGEQAFELIRFSHFVEVLVETIREQQKDRTLIEWGEYILRLVSNLIFQSEEEVNDDYQLLINYVKKLNLISENIQEKIGFHVFKYNFLSNLSGEIRTNNFASGGITFCSLIPMRSIPFKVVALLGLGFDKFPRKEDPLSFNIMQQEKRKGDRNIKENDKHLFLETILSAQEHLYISYIGKNTKDNTLLPPSAIVDELIDYIVSGIDVIATNAEDSFVREQFVIQHPLHNFTPQPSGISNYLAANDKRVEKASFENSQAKESSVLEEVSINELINFFKNPFEYYHNKVLNIYYREERVLLPETEHFELDGLQEWQIKQDFLFLGQQELDGYIQRGIKKGQLPLKNMSQTLLTNIYSAVESTKQLVEESINNQDERTISIELEVEGIKITGEINKVFGDRMILVSFSKHNNKYRLEAYIKYLLAIASNIEIDSYLISDVDKCIYKIDKSALSVEEAREKLGELVRAYFHGQEKPFMFHPRFENDPDKLAKYDLKKYERMLNGIFQNEHIPCGDQYLLNEYDLGFFEQEGMFEEYLSNSEMVISAAFRLFKIKV</sequence>
<dbReference type="EMBL" id="SMGO01000001">
    <property type="protein sequence ID" value="TCK85112.1"/>
    <property type="molecule type" value="Genomic_DNA"/>
</dbReference>
<dbReference type="Gene3D" id="3.40.50.10930">
    <property type="match status" value="1"/>
</dbReference>
<keyword evidence="13" id="KW-1185">Reference proteome</keyword>
<dbReference type="SUPFAM" id="SSF52980">
    <property type="entry name" value="Restriction endonuclease-like"/>
    <property type="match status" value="1"/>
</dbReference>
<dbReference type="PIRSF" id="PIRSF000980">
    <property type="entry name" value="RecC"/>
    <property type="match status" value="1"/>
</dbReference>
<dbReference type="Gene3D" id="1.10.10.160">
    <property type="match status" value="1"/>
</dbReference>
<dbReference type="GO" id="GO:0003677">
    <property type="term" value="F:DNA binding"/>
    <property type="evidence" value="ECO:0007669"/>
    <property type="project" value="UniProtKB-UniRule"/>
</dbReference>
<dbReference type="SUPFAM" id="SSF52540">
    <property type="entry name" value="P-loop containing nucleoside triphosphate hydrolases"/>
    <property type="match status" value="2"/>
</dbReference>
<keyword evidence="9 10" id="KW-0234">DNA repair</keyword>
<dbReference type="GO" id="GO:0008854">
    <property type="term" value="F:exodeoxyribonuclease V activity"/>
    <property type="evidence" value="ECO:0007669"/>
    <property type="project" value="InterPro"/>
</dbReference>
<keyword evidence="2 10" id="KW-0547">Nucleotide-binding</keyword>